<evidence type="ECO:0000313" key="3">
    <source>
        <dbReference type="Proteomes" id="UP000324222"/>
    </source>
</evidence>
<protein>
    <submittedName>
        <fullName evidence="2">Uncharacterized protein</fullName>
    </submittedName>
</protein>
<accession>A0A5B7FAZ3</accession>
<organism evidence="2 3">
    <name type="scientific">Portunus trituberculatus</name>
    <name type="common">Swimming crab</name>
    <name type="synonym">Neptunus trituberculatus</name>
    <dbReference type="NCBI Taxonomy" id="210409"/>
    <lineage>
        <taxon>Eukaryota</taxon>
        <taxon>Metazoa</taxon>
        <taxon>Ecdysozoa</taxon>
        <taxon>Arthropoda</taxon>
        <taxon>Crustacea</taxon>
        <taxon>Multicrustacea</taxon>
        <taxon>Malacostraca</taxon>
        <taxon>Eumalacostraca</taxon>
        <taxon>Eucarida</taxon>
        <taxon>Decapoda</taxon>
        <taxon>Pleocyemata</taxon>
        <taxon>Brachyura</taxon>
        <taxon>Eubrachyura</taxon>
        <taxon>Portunoidea</taxon>
        <taxon>Portunidae</taxon>
        <taxon>Portuninae</taxon>
        <taxon>Portunus</taxon>
    </lineage>
</organism>
<keyword evidence="3" id="KW-1185">Reference proteome</keyword>
<proteinExistence type="predicted"/>
<dbReference type="AlphaFoldDB" id="A0A5B7FAZ3"/>
<dbReference type="Proteomes" id="UP000324222">
    <property type="component" value="Unassembled WGS sequence"/>
</dbReference>
<feature type="region of interest" description="Disordered" evidence="1">
    <location>
        <begin position="27"/>
        <end position="66"/>
    </location>
</feature>
<evidence type="ECO:0000256" key="1">
    <source>
        <dbReference type="SAM" id="MobiDB-lite"/>
    </source>
</evidence>
<sequence length="66" mass="7240">MFYRGAVKRRSKDITALPMTMKNSIKGEKTKIAAKTPLLRPSQTHSAALAPTRKQTPPPPSPSRVP</sequence>
<name>A0A5B7FAZ3_PORTR</name>
<gene>
    <name evidence="2" type="ORF">E2C01_036051</name>
</gene>
<reference evidence="2 3" key="1">
    <citation type="submission" date="2019-05" db="EMBL/GenBank/DDBJ databases">
        <title>Another draft genome of Portunus trituberculatus and its Hox gene families provides insights of decapod evolution.</title>
        <authorList>
            <person name="Jeong J.-H."/>
            <person name="Song I."/>
            <person name="Kim S."/>
            <person name="Choi T."/>
            <person name="Kim D."/>
            <person name="Ryu S."/>
            <person name="Kim W."/>
        </authorList>
    </citation>
    <scope>NUCLEOTIDE SEQUENCE [LARGE SCALE GENOMIC DNA]</scope>
    <source>
        <tissue evidence="2">Muscle</tissue>
    </source>
</reference>
<dbReference type="EMBL" id="VSRR010005435">
    <property type="protein sequence ID" value="MPC42429.1"/>
    <property type="molecule type" value="Genomic_DNA"/>
</dbReference>
<feature type="compositionally biased region" description="Pro residues" evidence="1">
    <location>
        <begin position="56"/>
        <end position="66"/>
    </location>
</feature>
<comment type="caution">
    <text evidence="2">The sequence shown here is derived from an EMBL/GenBank/DDBJ whole genome shotgun (WGS) entry which is preliminary data.</text>
</comment>
<evidence type="ECO:0000313" key="2">
    <source>
        <dbReference type="EMBL" id="MPC42429.1"/>
    </source>
</evidence>